<dbReference type="EMBL" id="OU503037">
    <property type="protein sequence ID" value="CAI9755662.1"/>
    <property type="molecule type" value="Genomic_DNA"/>
</dbReference>
<dbReference type="PANTHER" id="PTHR46986">
    <property type="entry name" value="ENDORIBONUCLEASE YBEY, CHLOROPLASTIC"/>
    <property type="match status" value="1"/>
</dbReference>
<dbReference type="InterPro" id="IPR036412">
    <property type="entry name" value="HAD-like_sf"/>
</dbReference>
<proteinExistence type="predicted"/>
<dbReference type="SUPFAM" id="SSF56784">
    <property type="entry name" value="HAD-like"/>
    <property type="match status" value="1"/>
</dbReference>
<name>A0AAD1YVM1_9LAMI</name>
<protein>
    <submittedName>
        <fullName evidence="1">Uncharacterized protein</fullName>
    </submittedName>
</protein>
<dbReference type="InterPro" id="IPR023214">
    <property type="entry name" value="HAD_sf"/>
</dbReference>
<evidence type="ECO:0000313" key="2">
    <source>
        <dbReference type="Proteomes" id="UP000834106"/>
    </source>
</evidence>
<dbReference type="PANTHER" id="PTHR46986:SF1">
    <property type="entry name" value="ENDORIBONUCLEASE YBEY, CHLOROPLASTIC"/>
    <property type="match status" value="1"/>
</dbReference>
<organism evidence="1 2">
    <name type="scientific">Fraxinus pennsylvanica</name>
    <dbReference type="NCBI Taxonomy" id="56036"/>
    <lineage>
        <taxon>Eukaryota</taxon>
        <taxon>Viridiplantae</taxon>
        <taxon>Streptophyta</taxon>
        <taxon>Embryophyta</taxon>
        <taxon>Tracheophyta</taxon>
        <taxon>Spermatophyta</taxon>
        <taxon>Magnoliopsida</taxon>
        <taxon>eudicotyledons</taxon>
        <taxon>Gunneridae</taxon>
        <taxon>Pentapetalae</taxon>
        <taxon>asterids</taxon>
        <taxon>lamiids</taxon>
        <taxon>Lamiales</taxon>
        <taxon>Oleaceae</taxon>
        <taxon>Oleeae</taxon>
        <taxon>Fraxinus</taxon>
    </lineage>
</organism>
<sequence length="121" mass="13171">MIVAGGTHGLFVLESNFPIGDKVMAIGDGENDVEMLDLASLGVALSNGSEKAKAAANVIGISNDEDGVADAIYRLQELTKLPKRHTQAFQAFALFIHELDSNFLHGLRDRPYEHNAHLDFH</sequence>
<reference evidence="1" key="1">
    <citation type="submission" date="2023-05" db="EMBL/GenBank/DDBJ databases">
        <authorList>
            <person name="Huff M."/>
        </authorList>
    </citation>
    <scope>NUCLEOTIDE SEQUENCE</scope>
</reference>
<dbReference type="GO" id="GO:0006364">
    <property type="term" value="P:rRNA processing"/>
    <property type="evidence" value="ECO:0007669"/>
    <property type="project" value="InterPro"/>
</dbReference>
<dbReference type="Gene3D" id="3.40.50.1000">
    <property type="entry name" value="HAD superfamily/HAD-like"/>
    <property type="match status" value="1"/>
</dbReference>
<accession>A0AAD1YVM1</accession>
<dbReference type="Proteomes" id="UP000834106">
    <property type="component" value="Chromosome 2"/>
</dbReference>
<dbReference type="PROSITE" id="PS01229">
    <property type="entry name" value="COF_2"/>
    <property type="match status" value="1"/>
</dbReference>
<dbReference type="InterPro" id="IPR002036">
    <property type="entry name" value="YbeY"/>
</dbReference>
<dbReference type="Pfam" id="PF08282">
    <property type="entry name" value="Hydrolase_3"/>
    <property type="match status" value="1"/>
</dbReference>
<dbReference type="AlphaFoldDB" id="A0AAD1YVM1"/>
<keyword evidence="2" id="KW-1185">Reference proteome</keyword>
<dbReference type="GO" id="GO:0004222">
    <property type="term" value="F:metalloendopeptidase activity"/>
    <property type="evidence" value="ECO:0007669"/>
    <property type="project" value="InterPro"/>
</dbReference>
<evidence type="ECO:0000313" key="1">
    <source>
        <dbReference type="EMBL" id="CAI9755662.1"/>
    </source>
</evidence>
<gene>
    <name evidence="1" type="ORF">FPE_LOCUS3093</name>
</gene>